<sequence>MLTFSMPIALTSDQVWIFVQCGDTVISCARLATYLEVPEVVAFPEEFTATNTIVPISKLTGEPMHSLRWATVADLADHPCRFPKADWTA</sequence>
<comment type="caution">
    <text evidence="1">The sequence shown here is derived from an EMBL/GenBank/DDBJ whole genome shotgun (WGS) entry which is preliminary data.</text>
</comment>
<dbReference type="RefSeq" id="WP_191256086.1">
    <property type="nucleotide sequence ID" value="NZ_BNAY01000004.1"/>
</dbReference>
<organism evidence="1 2">
    <name type="scientific">Amycolatopsis oliviviridis</name>
    <dbReference type="NCBI Taxonomy" id="1471590"/>
    <lineage>
        <taxon>Bacteria</taxon>
        <taxon>Bacillati</taxon>
        <taxon>Actinomycetota</taxon>
        <taxon>Actinomycetes</taxon>
        <taxon>Pseudonocardiales</taxon>
        <taxon>Pseudonocardiaceae</taxon>
        <taxon>Amycolatopsis</taxon>
    </lineage>
</organism>
<evidence type="ECO:0000313" key="2">
    <source>
        <dbReference type="Proteomes" id="UP000635387"/>
    </source>
</evidence>
<keyword evidence="2" id="KW-1185">Reference proteome</keyword>
<name>A0ABQ3LMJ1_9PSEU</name>
<protein>
    <submittedName>
        <fullName evidence="1">Uncharacterized protein</fullName>
    </submittedName>
</protein>
<reference evidence="2" key="1">
    <citation type="journal article" date="2019" name="Int. J. Syst. Evol. Microbiol.">
        <title>The Global Catalogue of Microorganisms (GCM) 10K type strain sequencing project: providing services to taxonomists for standard genome sequencing and annotation.</title>
        <authorList>
            <consortium name="The Broad Institute Genomics Platform"/>
            <consortium name="The Broad Institute Genome Sequencing Center for Infectious Disease"/>
            <person name="Wu L."/>
            <person name="Ma J."/>
        </authorList>
    </citation>
    <scope>NUCLEOTIDE SEQUENCE [LARGE SCALE GENOMIC DNA]</scope>
    <source>
        <strain evidence="2">CGMCC 4.7683</strain>
    </source>
</reference>
<dbReference type="EMBL" id="BNAY01000004">
    <property type="protein sequence ID" value="GHH20852.1"/>
    <property type="molecule type" value="Genomic_DNA"/>
</dbReference>
<gene>
    <name evidence="1" type="ORF">GCM10017790_41210</name>
</gene>
<proteinExistence type="predicted"/>
<accession>A0ABQ3LMJ1</accession>
<dbReference type="Proteomes" id="UP000635387">
    <property type="component" value="Unassembled WGS sequence"/>
</dbReference>
<evidence type="ECO:0000313" key="1">
    <source>
        <dbReference type="EMBL" id="GHH20852.1"/>
    </source>
</evidence>